<evidence type="ECO:0000313" key="3">
    <source>
        <dbReference type="Proteomes" id="UP001259572"/>
    </source>
</evidence>
<feature type="chain" id="PRO_5046274915" evidence="1">
    <location>
        <begin position="28"/>
        <end position="51"/>
    </location>
</feature>
<name>A0ABU3Q6I7_9SPHN</name>
<proteinExistence type="predicted"/>
<accession>A0ABU3Q6I7</accession>
<gene>
    <name evidence="2" type="ORF">RQX22_08220</name>
</gene>
<sequence>MFELGNIQRMAVSVVGAILLTSATVFAAAAPAEVGPSVAYASTHIGTDANG</sequence>
<evidence type="ECO:0000256" key="1">
    <source>
        <dbReference type="SAM" id="SignalP"/>
    </source>
</evidence>
<keyword evidence="1" id="KW-0732">Signal</keyword>
<protein>
    <submittedName>
        <fullName evidence="2">Uncharacterized protein</fullName>
    </submittedName>
</protein>
<dbReference type="EMBL" id="JAVUPU010000003">
    <property type="protein sequence ID" value="MDT9598932.1"/>
    <property type="molecule type" value="Genomic_DNA"/>
</dbReference>
<evidence type="ECO:0000313" key="2">
    <source>
        <dbReference type="EMBL" id="MDT9598932.1"/>
    </source>
</evidence>
<organism evidence="2 3">
    <name type="scientific">Sphingosinicella rhizophila</name>
    <dbReference type="NCBI Taxonomy" id="3050082"/>
    <lineage>
        <taxon>Bacteria</taxon>
        <taxon>Pseudomonadati</taxon>
        <taxon>Pseudomonadota</taxon>
        <taxon>Alphaproteobacteria</taxon>
        <taxon>Sphingomonadales</taxon>
        <taxon>Sphingosinicellaceae</taxon>
        <taxon>Sphingosinicella</taxon>
    </lineage>
</organism>
<dbReference type="RefSeq" id="WP_315725407.1">
    <property type="nucleotide sequence ID" value="NZ_JAVUPU010000003.1"/>
</dbReference>
<feature type="signal peptide" evidence="1">
    <location>
        <begin position="1"/>
        <end position="27"/>
    </location>
</feature>
<dbReference type="Proteomes" id="UP001259572">
    <property type="component" value="Unassembled WGS sequence"/>
</dbReference>
<comment type="caution">
    <text evidence="2">The sequence shown here is derived from an EMBL/GenBank/DDBJ whole genome shotgun (WGS) entry which is preliminary data.</text>
</comment>
<reference evidence="2 3" key="1">
    <citation type="submission" date="2023-05" db="EMBL/GenBank/DDBJ databases">
        <authorList>
            <person name="Guo Y."/>
        </authorList>
    </citation>
    <scope>NUCLEOTIDE SEQUENCE [LARGE SCALE GENOMIC DNA]</scope>
    <source>
        <strain evidence="2 3">GR2756</strain>
    </source>
</reference>
<keyword evidence="3" id="KW-1185">Reference proteome</keyword>